<dbReference type="InterPro" id="IPR013083">
    <property type="entry name" value="Znf_RING/FYVE/PHD"/>
</dbReference>
<name>A0AAV9L664_9SOLN</name>
<keyword evidence="2 4" id="KW-0863">Zinc-finger</keyword>
<keyword evidence="5" id="KW-0812">Transmembrane</keyword>
<evidence type="ECO:0000256" key="4">
    <source>
        <dbReference type="PROSITE-ProRule" id="PRU00175"/>
    </source>
</evidence>
<dbReference type="SMART" id="SM00744">
    <property type="entry name" value="RINGv"/>
    <property type="match status" value="1"/>
</dbReference>
<dbReference type="EMBL" id="JAWPEI010000007">
    <property type="protein sequence ID" value="KAK4721210.1"/>
    <property type="molecule type" value="Genomic_DNA"/>
</dbReference>
<reference evidence="7 8" key="1">
    <citation type="submission" date="2023-10" db="EMBL/GenBank/DDBJ databases">
        <title>Genome-Wide Identification Analysis in wild type Solanum Pinnatisectum Reveals Some Genes Defensing Phytophthora Infestans.</title>
        <authorList>
            <person name="Sun C."/>
        </authorList>
    </citation>
    <scope>NUCLEOTIDE SEQUENCE [LARGE SCALE GENOMIC DNA]</scope>
    <source>
        <strain evidence="7">LQN</strain>
        <tissue evidence="7">Leaf</tissue>
    </source>
</reference>
<keyword evidence="8" id="KW-1185">Reference proteome</keyword>
<dbReference type="Gene3D" id="3.30.40.10">
    <property type="entry name" value="Zinc/RING finger domain, C3HC4 (zinc finger)"/>
    <property type="match status" value="1"/>
</dbReference>
<evidence type="ECO:0000313" key="8">
    <source>
        <dbReference type="Proteomes" id="UP001311915"/>
    </source>
</evidence>
<dbReference type="SMART" id="SM00184">
    <property type="entry name" value="RING"/>
    <property type="match status" value="1"/>
</dbReference>
<comment type="caution">
    <text evidence="7">The sequence shown here is derived from an EMBL/GenBank/DDBJ whole genome shotgun (WGS) entry which is preliminary data.</text>
</comment>
<dbReference type="InterPro" id="IPR011016">
    <property type="entry name" value="Znf_RING-CH"/>
</dbReference>
<evidence type="ECO:0000256" key="3">
    <source>
        <dbReference type="ARBA" id="ARBA00022833"/>
    </source>
</evidence>
<feature type="transmembrane region" description="Helical" evidence="5">
    <location>
        <begin position="7"/>
        <end position="24"/>
    </location>
</feature>
<dbReference type="SUPFAM" id="SSF57850">
    <property type="entry name" value="RING/U-box"/>
    <property type="match status" value="1"/>
</dbReference>
<evidence type="ECO:0000256" key="2">
    <source>
        <dbReference type="ARBA" id="ARBA00022771"/>
    </source>
</evidence>
<keyword evidence="5" id="KW-1133">Transmembrane helix</keyword>
<dbReference type="AlphaFoldDB" id="A0AAV9L664"/>
<proteinExistence type="predicted"/>
<dbReference type="Pfam" id="PF13639">
    <property type="entry name" value="zf-RING_2"/>
    <property type="match status" value="1"/>
</dbReference>
<evidence type="ECO:0000313" key="7">
    <source>
        <dbReference type="EMBL" id="KAK4721210.1"/>
    </source>
</evidence>
<keyword evidence="3" id="KW-0862">Zinc</keyword>
<keyword evidence="5" id="KW-0472">Membrane</keyword>
<dbReference type="PANTHER" id="PTHR47662:SF2">
    <property type="entry name" value="RING-H2 FINGER PROTEIN ATL57-LIKE"/>
    <property type="match status" value="1"/>
</dbReference>
<keyword evidence="1" id="KW-0479">Metal-binding</keyword>
<feature type="transmembrane region" description="Helical" evidence="5">
    <location>
        <begin position="30"/>
        <end position="50"/>
    </location>
</feature>
<organism evidence="7 8">
    <name type="scientific">Solanum pinnatisectum</name>
    <name type="common">tansyleaf nightshade</name>
    <dbReference type="NCBI Taxonomy" id="50273"/>
    <lineage>
        <taxon>Eukaryota</taxon>
        <taxon>Viridiplantae</taxon>
        <taxon>Streptophyta</taxon>
        <taxon>Embryophyta</taxon>
        <taxon>Tracheophyta</taxon>
        <taxon>Spermatophyta</taxon>
        <taxon>Magnoliopsida</taxon>
        <taxon>eudicotyledons</taxon>
        <taxon>Gunneridae</taxon>
        <taxon>Pentapetalae</taxon>
        <taxon>asterids</taxon>
        <taxon>lamiids</taxon>
        <taxon>Solanales</taxon>
        <taxon>Solanaceae</taxon>
        <taxon>Solanoideae</taxon>
        <taxon>Solaneae</taxon>
        <taxon>Solanum</taxon>
    </lineage>
</organism>
<accession>A0AAV9L664</accession>
<protein>
    <recommendedName>
        <fullName evidence="6">RING-type domain-containing protein</fullName>
    </recommendedName>
</protein>
<sequence length="167" mass="20013">MAALTRCFFLFYKVYPILFCSWILQVLRFMILATIVFWNFCRYAIAYYKYKEMFNKKSSKFVFRRNKHVGSLDCAICLSKFENGEKGRKLETCRHIFHENCLEKWLMQKDIKASCPLCRSVIITEEIEEEYRKLEDEGKRDHSYEKELTLILLSILNTGYCHCSFSN</sequence>
<feature type="domain" description="RING-type" evidence="6">
    <location>
        <begin position="74"/>
        <end position="119"/>
    </location>
</feature>
<dbReference type="PROSITE" id="PS50089">
    <property type="entry name" value="ZF_RING_2"/>
    <property type="match status" value="1"/>
</dbReference>
<dbReference type="GO" id="GO:0008270">
    <property type="term" value="F:zinc ion binding"/>
    <property type="evidence" value="ECO:0007669"/>
    <property type="project" value="UniProtKB-KW"/>
</dbReference>
<dbReference type="Proteomes" id="UP001311915">
    <property type="component" value="Unassembled WGS sequence"/>
</dbReference>
<evidence type="ECO:0000259" key="6">
    <source>
        <dbReference type="PROSITE" id="PS50089"/>
    </source>
</evidence>
<dbReference type="PANTHER" id="PTHR47662">
    <property type="entry name" value="RING-TYPE DOMAIN-CONTAINING PROTEIN"/>
    <property type="match status" value="1"/>
</dbReference>
<gene>
    <name evidence="7" type="ORF">R3W88_011443</name>
</gene>
<evidence type="ECO:0000256" key="5">
    <source>
        <dbReference type="SAM" id="Phobius"/>
    </source>
</evidence>
<dbReference type="InterPro" id="IPR001841">
    <property type="entry name" value="Znf_RING"/>
</dbReference>
<evidence type="ECO:0000256" key="1">
    <source>
        <dbReference type="ARBA" id="ARBA00022723"/>
    </source>
</evidence>